<dbReference type="InterPro" id="IPR000847">
    <property type="entry name" value="LysR_HTH_N"/>
</dbReference>
<dbReference type="Pfam" id="PF00126">
    <property type="entry name" value="HTH_1"/>
    <property type="match status" value="1"/>
</dbReference>
<dbReference type="InterPro" id="IPR036390">
    <property type="entry name" value="WH_DNA-bd_sf"/>
</dbReference>
<protein>
    <submittedName>
        <fullName evidence="6">LysR family transcriptional regulator</fullName>
    </submittedName>
</protein>
<comment type="caution">
    <text evidence="6">The sequence shown here is derived from an EMBL/GenBank/DDBJ whole genome shotgun (WGS) entry which is preliminary data.</text>
</comment>
<dbReference type="PANTHER" id="PTHR30126:SF39">
    <property type="entry name" value="HTH-TYPE TRANSCRIPTIONAL REGULATOR CYSL"/>
    <property type="match status" value="1"/>
</dbReference>
<evidence type="ECO:0000313" key="6">
    <source>
        <dbReference type="EMBL" id="RGJ05853.1"/>
    </source>
</evidence>
<evidence type="ECO:0000259" key="5">
    <source>
        <dbReference type="PROSITE" id="PS50931"/>
    </source>
</evidence>
<keyword evidence="2" id="KW-0805">Transcription regulation</keyword>
<dbReference type="InterPro" id="IPR005119">
    <property type="entry name" value="LysR_subst-bd"/>
</dbReference>
<dbReference type="PRINTS" id="PR00039">
    <property type="entry name" value="HTHLYSR"/>
</dbReference>
<dbReference type="Gene3D" id="3.40.190.290">
    <property type="match status" value="1"/>
</dbReference>
<evidence type="ECO:0000313" key="7">
    <source>
        <dbReference type="Proteomes" id="UP000263014"/>
    </source>
</evidence>
<accession>A0A374PA79</accession>
<sequence>MEGILIMNLRHLTIFKTVCEEGSITGAAKSLSMTQPAISHAINELEESVGASLFDRVSRKIVINENGKFYLSKVIPLLELYHDLETCSGSLNRQTPLRIGSCVTLASFLLPGVISRFMKSNPESVVKVTVNNSKEIAQLLLKNELDIGLIEGVVPNEQLEKIPFSSYPLAVICAPDHPFARLASQPVSLERLVEEPLILREEGCTIRDAFDCALTLHNLTAAPLWSSTNSDVIVQAARENLGVGVVPRIFADPYIQRGEIVEIDVKEFDVSCMNHVVFNKDKFQSESFQAFINLVLFD</sequence>
<dbReference type="EMBL" id="QSON01000003">
    <property type="protein sequence ID" value="RGJ05853.1"/>
    <property type="molecule type" value="Genomic_DNA"/>
</dbReference>
<dbReference type="Proteomes" id="UP000263014">
    <property type="component" value="Unassembled WGS sequence"/>
</dbReference>
<dbReference type="SUPFAM" id="SSF46785">
    <property type="entry name" value="Winged helix' DNA-binding domain"/>
    <property type="match status" value="1"/>
</dbReference>
<dbReference type="GO" id="GO:0003700">
    <property type="term" value="F:DNA-binding transcription factor activity"/>
    <property type="evidence" value="ECO:0007669"/>
    <property type="project" value="InterPro"/>
</dbReference>
<name>A0A374PA79_9FIRM</name>
<dbReference type="Gene3D" id="1.10.10.10">
    <property type="entry name" value="Winged helix-like DNA-binding domain superfamily/Winged helix DNA-binding domain"/>
    <property type="match status" value="1"/>
</dbReference>
<dbReference type="AlphaFoldDB" id="A0A374PA79"/>
<organism evidence="6 7">
    <name type="scientific">Hungatella hathewayi</name>
    <dbReference type="NCBI Taxonomy" id="154046"/>
    <lineage>
        <taxon>Bacteria</taxon>
        <taxon>Bacillati</taxon>
        <taxon>Bacillota</taxon>
        <taxon>Clostridia</taxon>
        <taxon>Lachnospirales</taxon>
        <taxon>Lachnospiraceae</taxon>
        <taxon>Hungatella</taxon>
    </lineage>
</organism>
<gene>
    <name evidence="6" type="ORF">DXD79_07450</name>
</gene>
<reference evidence="6 7" key="1">
    <citation type="submission" date="2018-08" db="EMBL/GenBank/DDBJ databases">
        <title>A genome reference for cultivated species of the human gut microbiota.</title>
        <authorList>
            <person name="Zou Y."/>
            <person name="Xue W."/>
            <person name="Luo G."/>
        </authorList>
    </citation>
    <scope>NUCLEOTIDE SEQUENCE [LARGE SCALE GENOMIC DNA]</scope>
    <source>
        <strain evidence="6 7">TM09-12</strain>
    </source>
</reference>
<dbReference type="FunFam" id="1.10.10.10:FF:000001">
    <property type="entry name" value="LysR family transcriptional regulator"/>
    <property type="match status" value="1"/>
</dbReference>
<proteinExistence type="inferred from homology"/>
<keyword evidence="4" id="KW-0804">Transcription</keyword>
<feature type="domain" description="HTH lysR-type" evidence="5">
    <location>
        <begin position="7"/>
        <end position="64"/>
    </location>
</feature>
<keyword evidence="3" id="KW-0238">DNA-binding</keyword>
<dbReference type="SUPFAM" id="SSF53850">
    <property type="entry name" value="Periplasmic binding protein-like II"/>
    <property type="match status" value="1"/>
</dbReference>
<evidence type="ECO:0000256" key="3">
    <source>
        <dbReference type="ARBA" id="ARBA00023125"/>
    </source>
</evidence>
<dbReference type="InterPro" id="IPR036388">
    <property type="entry name" value="WH-like_DNA-bd_sf"/>
</dbReference>
<dbReference type="Pfam" id="PF03466">
    <property type="entry name" value="LysR_substrate"/>
    <property type="match status" value="1"/>
</dbReference>
<evidence type="ECO:0000256" key="1">
    <source>
        <dbReference type="ARBA" id="ARBA00009437"/>
    </source>
</evidence>
<dbReference type="PROSITE" id="PS50931">
    <property type="entry name" value="HTH_LYSR"/>
    <property type="match status" value="1"/>
</dbReference>
<evidence type="ECO:0000256" key="2">
    <source>
        <dbReference type="ARBA" id="ARBA00023015"/>
    </source>
</evidence>
<evidence type="ECO:0000256" key="4">
    <source>
        <dbReference type="ARBA" id="ARBA00023163"/>
    </source>
</evidence>
<dbReference type="GO" id="GO:0000976">
    <property type="term" value="F:transcription cis-regulatory region binding"/>
    <property type="evidence" value="ECO:0007669"/>
    <property type="project" value="TreeGrafter"/>
</dbReference>
<dbReference type="PANTHER" id="PTHR30126">
    <property type="entry name" value="HTH-TYPE TRANSCRIPTIONAL REGULATOR"/>
    <property type="match status" value="1"/>
</dbReference>
<comment type="similarity">
    <text evidence="1">Belongs to the LysR transcriptional regulatory family.</text>
</comment>